<organism evidence="2 3">
    <name type="scientific">Novipirellula aureliae</name>
    <dbReference type="NCBI Taxonomy" id="2527966"/>
    <lineage>
        <taxon>Bacteria</taxon>
        <taxon>Pseudomonadati</taxon>
        <taxon>Planctomycetota</taxon>
        <taxon>Planctomycetia</taxon>
        <taxon>Pirellulales</taxon>
        <taxon>Pirellulaceae</taxon>
        <taxon>Novipirellula</taxon>
    </lineage>
</organism>
<evidence type="ECO:0000313" key="2">
    <source>
        <dbReference type="EMBL" id="TWU45829.1"/>
    </source>
</evidence>
<comment type="caution">
    <text evidence="2">The sequence shown here is derived from an EMBL/GenBank/DDBJ whole genome shotgun (WGS) entry which is preliminary data.</text>
</comment>
<evidence type="ECO:0000256" key="1">
    <source>
        <dbReference type="SAM" id="MobiDB-lite"/>
    </source>
</evidence>
<proteinExistence type="predicted"/>
<protein>
    <submittedName>
        <fullName evidence="2">Uncharacterized protein</fullName>
    </submittedName>
</protein>
<dbReference type="AlphaFoldDB" id="A0A5C6EF33"/>
<sequence>MWGPRFTSDPNLVLRQYQQLRLVAVDETLTQHETPTNGLSQHDFRLGKIVAGAPCPSKLQLEAATETATGSYPSKLRREATATKGSYPHSSL</sequence>
<dbReference type="Proteomes" id="UP000315471">
    <property type="component" value="Unassembled WGS sequence"/>
</dbReference>
<gene>
    <name evidence="2" type="ORF">Q31b_10050</name>
</gene>
<evidence type="ECO:0000313" key="3">
    <source>
        <dbReference type="Proteomes" id="UP000315471"/>
    </source>
</evidence>
<accession>A0A5C6EF33</accession>
<keyword evidence="3" id="KW-1185">Reference proteome</keyword>
<name>A0A5C6EF33_9BACT</name>
<reference evidence="2 3" key="1">
    <citation type="submission" date="2019-02" db="EMBL/GenBank/DDBJ databases">
        <title>Deep-cultivation of Planctomycetes and their phenomic and genomic characterization uncovers novel biology.</title>
        <authorList>
            <person name="Wiegand S."/>
            <person name="Jogler M."/>
            <person name="Boedeker C."/>
            <person name="Pinto D."/>
            <person name="Vollmers J."/>
            <person name="Rivas-Marin E."/>
            <person name="Kohn T."/>
            <person name="Peeters S.H."/>
            <person name="Heuer A."/>
            <person name="Rast P."/>
            <person name="Oberbeckmann S."/>
            <person name="Bunk B."/>
            <person name="Jeske O."/>
            <person name="Meyerdierks A."/>
            <person name="Storesund J.E."/>
            <person name="Kallscheuer N."/>
            <person name="Luecker S."/>
            <person name="Lage O.M."/>
            <person name="Pohl T."/>
            <person name="Merkel B.J."/>
            <person name="Hornburger P."/>
            <person name="Mueller R.-W."/>
            <person name="Bruemmer F."/>
            <person name="Labrenz M."/>
            <person name="Spormann A.M."/>
            <person name="Op Den Camp H."/>
            <person name="Overmann J."/>
            <person name="Amann R."/>
            <person name="Jetten M.S.M."/>
            <person name="Mascher T."/>
            <person name="Medema M.H."/>
            <person name="Devos D.P."/>
            <person name="Kaster A.-K."/>
            <person name="Ovreas L."/>
            <person name="Rohde M."/>
            <person name="Galperin M.Y."/>
            <person name="Jogler C."/>
        </authorList>
    </citation>
    <scope>NUCLEOTIDE SEQUENCE [LARGE SCALE GENOMIC DNA]</scope>
    <source>
        <strain evidence="2 3">Q31b</strain>
    </source>
</reference>
<feature type="region of interest" description="Disordered" evidence="1">
    <location>
        <begin position="65"/>
        <end position="92"/>
    </location>
</feature>
<dbReference type="EMBL" id="SJPY01000001">
    <property type="protein sequence ID" value="TWU45829.1"/>
    <property type="molecule type" value="Genomic_DNA"/>
</dbReference>